<reference evidence="2" key="1">
    <citation type="submission" date="2017-09" db="EMBL/GenBank/DDBJ databases">
        <title>Depth-based differentiation of microbial function through sediment-hosted aquifers and enrichment of novel symbionts in the deep terrestrial subsurface.</title>
        <authorList>
            <person name="Probst A.J."/>
            <person name="Ladd B."/>
            <person name="Jarett J.K."/>
            <person name="Geller-Mcgrath D.E."/>
            <person name="Sieber C.M.K."/>
            <person name="Emerson J.B."/>
            <person name="Anantharaman K."/>
            <person name="Thomas B.C."/>
            <person name="Malmstrom R."/>
            <person name="Stieglmeier M."/>
            <person name="Klingl A."/>
            <person name="Woyke T."/>
            <person name="Ryan C.M."/>
            <person name="Banfield J.F."/>
        </authorList>
    </citation>
    <scope>NUCLEOTIDE SEQUENCE [LARGE SCALE GENOMIC DNA]</scope>
</reference>
<name>A0A2M7AVV8_9BACT</name>
<gene>
    <name evidence="1" type="ORF">COS76_04485</name>
</gene>
<accession>A0A2M7AVV8</accession>
<evidence type="ECO:0000313" key="2">
    <source>
        <dbReference type="Proteomes" id="UP000228775"/>
    </source>
</evidence>
<dbReference type="EMBL" id="PEVY01000095">
    <property type="protein sequence ID" value="PIU74752.1"/>
    <property type="molecule type" value="Genomic_DNA"/>
</dbReference>
<dbReference type="AlphaFoldDB" id="A0A2M7AVV8"/>
<dbReference type="Proteomes" id="UP000228775">
    <property type="component" value="Unassembled WGS sequence"/>
</dbReference>
<evidence type="ECO:0000313" key="1">
    <source>
        <dbReference type="EMBL" id="PIU74752.1"/>
    </source>
</evidence>
<sequence length="78" mass="8955">MLINSGGNQFLQTSYLPVLTPAKNSQKTIDVSVEEYLAEAEKYLEKLDFSNKIQVVRDIISLENFPQSPHWGGWQENR</sequence>
<organism evidence="1 2">
    <name type="scientific">Candidatus Portnoybacteria bacterium CG06_land_8_20_14_3_00_39_12</name>
    <dbReference type="NCBI Taxonomy" id="1974809"/>
    <lineage>
        <taxon>Bacteria</taxon>
        <taxon>Candidatus Portnoyibacteriota</taxon>
    </lineage>
</organism>
<protein>
    <submittedName>
        <fullName evidence="1">Uncharacterized protein</fullName>
    </submittedName>
</protein>
<comment type="caution">
    <text evidence="1">The sequence shown here is derived from an EMBL/GenBank/DDBJ whole genome shotgun (WGS) entry which is preliminary data.</text>
</comment>
<proteinExistence type="predicted"/>